<evidence type="ECO:0000256" key="2">
    <source>
        <dbReference type="PROSITE-ProRule" id="PRU00169"/>
    </source>
</evidence>
<comment type="caution">
    <text evidence="5">The sequence shown here is derived from an EMBL/GenBank/DDBJ whole genome shotgun (WGS) entry which is preliminary data.</text>
</comment>
<dbReference type="Gene3D" id="3.40.50.2300">
    <property type="match status" value="1"/>
</dbReference>
<evidence type="ECO:0000313" key="6">
    <source>
        <dbReference type="Proteomes" id="UP001139353"/>
    </source>
</evidence>
<dbReference type="EMBL" id="JAJLJH010000004">
    <property type="protein sequence ID" value="MCK9687377.1"/>
    <property type="molecule type" value="Genomic_DNA"/>
</dbReference>
<dbReference type="GO" id="GO:0006355">
    <property type="term" value="P:regulation of DNA-templated transcription"/>
    <property type="evidence" value="ECO:0007669"/>
    <property type="project" value="TreeGrafter"/>
</dbReference>
<evidence type="ECO:0000313" key="5">
    <source>
        <dbReference type="EMBL" id="MCK9687377.1"/>
    </source>
</evidence>
<dbReference type="PROSITE" id="PS50110">
    <property type="entry name" value="RESPONSE_REGULATORY"/>
    <property type="match status" value="1"/>
</dbReference>
<feature type="domain" description="HTH LytTR-type" evidence="4">
    <location>
        <begin position="143"/>
        <end position="250"/>
    </location>
</feature>
<evidence type="ECO:0000256" key="1">
    <source>
        <dbReference type="ARBA" id="ARBA00023125"/>
    </source>
</evidence>
<feature type="domain" description="Response regulatory" evidence="3">
    <location>
        <begin position="2"/>
        <end position="115"/>
    </location>
</feature>
<keyword evidence="6" id="KW-1185">Reference proteome</keyword>
<dbReference type="SMART" id="SM00850">
    <property type="entry name" value="LytTR"/>
    <property type="match status" value="1"/>
</dbReference>
<dbReference type="Proteomes" id="UP001139353">
    <property type="component" value="Unassembled WGS sequence"/>
</dbReference>
<sequence>MRIFIAEDEPPARERLVETLARVAPQAVVVGHADTVQATAAWLAREPAPDVLMLDIQLADGLSLELFDGRELEVPVIFTTAYDRFALDAFRALAVDYLLKPIADEPLAAALAKVARLRRHFGADVGELLQQLRPGPARWRQRLLGRLGGQFHSLAVADVACFVSVDKLTFAVLPDGRRYQVETPLADLQDELDPAQFFRANRQVLIAAHAVQRFAAAGKGRLRVEASALAIGELTVSPDRAAAFRAWLGG</sequence>
<dbReference type="SUPFAM" id="SSF52172">
    <property type="entry name" value="CheY-like"/>
    <property type="match status" value="1"/>
</dbReference>
<dbReference type="AlphaFoldDB" id="A0A9X2C0I7"/>
<dbReference type="PANTHER" id="PTHR48111">
    <property type="entry name" value="REGULATOR OF RPOS"/>
    <property type="match status" value="1"/>
</dbReference>
<feature type="modified residue" description="4-aspartylphosphate" evidence="2">
    <location>
        <position position="55"/>
    </location>
</feature>
<protein>
    <submittedName>
        <fullName evidence="5">LytTR family DNA-binding domain-containing protein</fullName>
    </submittedName>
</protein>
<evidence type="ECO:0000259" key="3">
    <source>
        <dbReference type="PROSITE" id="PS50110"/>
    </source>
</evidence>
<organism evidence="5 6">
    <name type="scientific">Scleromatobacter humisilvae</name>
    <dbReference type="NCBI Taxonomy" id="2897159"/>
    <lineage>
        <taxon>Bacteria</taxon>
        <taxon>Pseudomonadati</taxon>
        <taxon>Pseudomonadota</taxon>
        <taxon>Betaproteobacteria</taxon>
        <taxon>Burkholderiales</taxon>
        <taxon>Sphaerotilaceae</taxon>
        <taxon>Scleromatobacter</taxon>
    </lineage>
</organism>
<dbReference type="GO" id="GO:0032993">
    <property type="term" value="C:protein-DNA complex"/>
    <property type="evidence" value="ECO:0007669"/>
    <property type="project" value="TreeGrafter"/>
</dbReference>
<dbReference type="GO" id="GO:0000156">
    <property type="term" value="F:phosphorelay response regulator activity"/>
    <property type="evidence" value="ECO:0007669"/>
    <property type="project" value="TreeGrafter"/>
</dbReference>
<dbReference type="RefSeq" id="WP_275683414.1">
    <property type="nucleotide sequence ID" value="NZ_JAJLJH010000004.1"/>
</dbReference>
<dbReference type="InterPro" id="IPR001789">
    <property type="entry name" value="Sig_transdc_resp-reg_receiver"/>
</dbReference>
<gene>
    <name evidence="5" type="ORF">LPC04_16860</name>
</gene>
<dbReference type="PROSITE" id="PS50930">
    <property type="entry name" value="HTH_LYTTR"/>
    <property type="match status" value="1"/>
</dbReference>
<dbReference type="GO" id="GO:0005829">
    <property type="term" value="C:cytosol"/>
    <property type="evidence" value="ECO:0007669"/>
    <property type="project" value="TreeGrafter"/>
</dbReference>
<proteinExistence type="predicted"/>
<dbReference type="InterPro" id="IPR007492">
    <property type="entry name" value="LytTR_DNA-bd_dom"/>
</dbReference>
<reference evidence="5" key="1">
    <citation type="submission" date="2021-11" db="EMBL/GenBank/DDBJ databases">
        <title>BS-T2-15 a new species belonging to the Comamonadaceae family isolated from the soil of a French oak forest.</title>
        <authorList>
            <person name="Mieszkin S."/>
            <person name="Alain K."/>
        </authorList>
    </citation>
    <scope>NUCLEOTIDE SEQUENCE</scope>
    <source>
        <strain evidence="5">BS-T2-15</strain>
    </source>
</reference>
<dbReference type="InterPro" id="IPR011006">
    <property type="entry name" value="CheY-like_superfamily"/>
</dbReference>
<dbReference type="Pfam" id="PF04397">
    <property type="entry name" value="LytTR"/>
    <property type="match status" value="1"/>
</dbReference>
<keyword evidence="2" id="KW-0597">Phosphoprotein</keyword>
<dbReference type="Gene3D" id="2.40.50.1020">
    <property type="entry name" value="LytTr DNA-binding domain"/>
    <property type="match status" value="1"/>
</dbReference>
<dbReference type="Pfam" id="PF00072">
    <property type="entry name" value="Response_reg"/>
    <property type="match status" value="1"/>
</dbReference>
<accession>A0A9X2C0I7</accession>
<name>A0A9X2C0I7_9BURK</name>
<dbReference type="InterPro" id="IPR039420">
    <property type="entry name" value="WalR-like"/>
</dbReference>
<dbReference type="PANTHER" id="PTHR48111:SF69">
    <property type="entry name" value="RESPONSE REGULATOR RECEIVER"/>
    <property type="match status" value="1"/>
</dbReference>
<keyword evidence="1 5" id="KW-0238">DNA-binding</keyword>
<evidence type="ECO:0000259" key="4">
    <source>
        <dbReference type="PROSITE" id="PS50930"/>
    </source>
</evidence>
<dbReference type="GO" id="GO:0000976">
    <property type="term" value="F:transcription cis-regulatory region binding"/>
    <property type="evidence" value="ECO:0007669"/>
    <property type="project" value="TreeGrafter"/>
</dbReference>
<dbReference type="SMART" id="SM00448">
    <property type="entry name" value="REC"/>
    <property type="match status" value="1"/>
</dbReference>